<sequence>MRRRFAFQCSGDSDRFPLQQGRRNGKGRRGLVLSVIQAHVSRPCERRILRSLVRKSHRSRPTVVGSSPDLPLTSVYGRSLLLEAFEGFPRQLRLAFKESYSNAATGWRRLRNFTLLPQTPDVPFEHVAHPRNLQPPFRAFMQRATPMSKSKEPMSSETSPVERPSASARLEDVSASAAGPDRSRGTRSGPVQRPVEEIAPEVGALWIMEEPLGTRKMLDTIDYSVRSSALRHPSPDCADRRSREPRKPMTNGRPGLP</sequence>
<dbReference type="AlphaFoldDB" id="A0A1H1I0X6"/>
<gene>
    <name evidence="2" type="ORF">SAMN04489742_4900</name>
</gene>
<dbReference type="EMBL" id="FNKH01000003">
    <property type="protein sequence ID" value="SDR31371.1"/>
    <property type="molecule type" value="Genomic_DNA"/>
</dbReference>
<name>A0A1H1I0X6_9MICC</name>
<organism evidence="2 3">
    <name type="scientific">Crystallibacter crystallopoietes</name>
    <dbReference type="NCBI Taxonomy" id="37928"/>
    <lineage>
        <taxon>Bacteria</taxon>
        <taxon>Bacillati</taxon>
        <taxon>Actinomycetota</taxon>
        <taxon>Actinomycetes</taxon>
        <taxon>Micrococcales</taxon>
        <taxon>Micrococcaceae</taxon>
        <taxon>Crystallibacter</taxon>
    </lineage>
</organism>
<protein>
    <submittedName>
        <fullName evidence="2">Uncharacterized protein</fullName>
    </submittedName>
</protein>
<feature type="region of interest" description="Disordered" evidence="1">
    <location>
        <begin position="146"/>
        <end position="196"/>
    </location>
</feature>
<proteinExistence type="predicted"/>
<keyword evidence="3" id="KW-1185">Reference proteome</keyword>
<dbReference type="Proteomes" id="UP000181917">
    <property type="component" value="Unassembled WGS sequence"/>
</dbReference>
<reference evidence="2 3" key="1">
    <citation type="submission" date="2016-10" db="EMBL/GenBank/DDBJ databases">
        <authorList>
            <person name="de Groot N.N."/>
        </authorList>
    </citation>
    <scope>NUCLEOTIDE SEQUENCE [LARGE SCALE GENOMIC DNA]</scope>
    <source>
        <strain evidence="2 3">DSM 20117</strain>
    </source>
</reference>
<accession>A0A1H1I0X6</accession>
<evidence type="ECO:0000313" key="2">
    <source>
        <dbReference type="EMBL" id="SDR31371.1"/>
    </source>
</evidence>
<evidence type="ECO:0000256" key="1">
    <source>
        <dbReference type="SAM" id="MobiDB-lite"/>
    </source>
</evidence>
<feature type="compositionally biased region" description="Basic and acidic residues" evidence="1">
    <location>
        <begin position="233"/>
        <end position="247"/>
    </location>
</feature>
<dbReference type="STRING" id="37928.SAMN04489742_4900"/>
<evidence type="ECO:0000313" key="3">
    <source>
        <dbReference type="Proteomes" id="UP000181917"/>
    </source>
</evidence>
<feature type="region of interest" description="Disordered" evidence="1">
    <location>
        <begin position="225"/>
        <end position="257"/>
    </location>
</feature>